<keyword evidence="2" id="KW-1185">Reference proteome</keyword>
<evidence type="ECO:0000313" key="2">
    <source>
        <dbReference type="Proteomes" id="UP001497680"/>
    </source>
</evidence>
<name>A0ACC0DLF7_9PEZI</name>
<gene>
    <name evidence="1" type="ORF">F4821DRAFT_252693</name>
</gene>
<sequence length="314" mass="35919">MCIFAYPTLKPKKNKKARKPATTNDQIQEVDDQSYPAMPYNAGAGGMPYPWYYYPYGMEQWLEEDTRPAYITRGQWTAHGETLKGTLDAARANGTKIDDAKTALSGGIKEAHDTIKDTQTAVKGVHDTLKETCDALKKNHEECNAKRAECAAKIDKIQKQLEDEAKEREEAYQRQQDISYYYHLRRRAEQDAEAETRSHSGSSRSSSSERSRERRRRRHDREPRRDFNNMDYFHPPPPWAWPHPMPPFPGQDDYHQGPAAGGFGQQIPPRQPLNPMMPHGRGPRHHRSMGHKFTSTTTQSAAGSVVWRAEILEV</sequence>
<comment type="caution">
    <text evidence="1">The sequence shown here is derived from an EMBL/GenBank/DDBJ whole genome shotgun (WGS) entry which is preliminary data.</text>
</comment>
<organism evidence="1 2">
    <name type="scientific">Hypoxylon rubiginosum</name>
    <dbReference type="NCBI Taxonomy" id="110542"/>
    <lineage>
        <taxon>Eukaryota</taxon>
        <taxon>Fungi</taxon>
        <taxon>Dikarya</taxon>
        <taxon>Ascomycota</taxon>
        <taxon>Pezizomycotina</taxon>
        <taxon>Sordariomycetes</taxon>
        <taxon>Xylariomycetidae</taxon>
        <taxon>Xylariales</taxon>
        <taxon>Hypoxylaceae</taxon>
        <taxon>Hypoxylon</taxon>
    </lineage>
</organism>
<reference evidence="1 2" key="1">
    <citation type="journal article" date="2022" name="New Phytol.">
        <title>Ecological generalism drives hyperdiversity of secondary metabolite gene clusters in xylarialean endophytes.</title>
        <authorList>
            <person name="Franco M.E.E."/>
            <person name="Wisecaver J.H."/>
            <person name="Arnold A.E."/>
            <person name="Ju Y.M."/>
            <person name="Slot J.C."/>
            <person name="Ahrendt S."/>
            <person name="Moore L.P."/>
            <person name="Eastman K.E."/>
            <person name="Scott K."/>
            <person name="Konkel Z."/>
            <person name="Mondo S.J."/>
            <person name="Kuo A."/>
            <person name="Hayes R.D."/>
            <person name="Haridas S."/>
            <person name="Andreopoulos B."/>
            <person name="Riley R."/>
            <person name="LaButti K."/>
            <person name="Pangilinan J."/>
            <person name="Lipzen A."/>
            <person name="Amirebrahimi M."/>
            <person name="Yan J."/>
            <person name="Adam C."/>
            <person name="Keymanesh K."/>
            <person name="Ng V."/>
            <person name="Louie K."/>
            <person name="Northen T."/>
            <person name="Drula E."/>
            <person name="Henrissat B."/>
            <person name="Hsieh H.M."/>
            <person name="Youens-Clark K."/>
            <person name="Lutzoni F."/>
            <person name="Miadlikowska J."/>
            <person name="Eastwood D.C."/>
            <person name="Hamelin R.C."/>
            <person name="Grigoriev I.V."/>
            <person name="U'Ren J.M."/>
        </authorList>
    </citation>
    <scope>NUCLEOTIDE SEQUENCE [LARGE SCALE GENOMIC DNA]</scope>
    <source>
        <strain evidence="1 2">ER1909</strain>
    </source>
</reference>
<dbReference type="EMBL" id="MU394280">
    <property type="protein sequence ID" value="KAI6093692.1"/>
    <property type="molecule type" value="Genomic_DNA"/>
</dbReference>
<evidence type="ECO:0000313" key="1">
    <source>
        <dbReference type="EMBL" id="KAI6093692.1"/>
    </source>
</evidence>
<proteinExistence type="predicted"/>
<accession>A0ACC0DLF7</accession>
<protein>
    <submittedName>
        <fullName evidence="1">Uncharacterized protein</fullName>
    </submittedName>
</protein>
<dbReference type="Proteomes" id="UP001497680">
    <property type="component" value="Unassembled WGS sequence"/>
</dbReference>